<dbReference type="AlphaFoldDB" id="A0AAV2M0D6"/>
<sequence>MRSGRRVESKSDDPEAAARRAHERMQLSVASLSAKLEQAFKEVQRPQKVADRPPKHGLSWRRESHEWSGHAVRTWLSRCCVLWWAGEARGKPGDASRRTDSSADVQQHPQTSSLSTWCPSAAWRKL</sequence>
<evidence type="ECO:0000313" key="3">
    <source>
        <dbReference type="Proteomes" id="UP001497482"/>
    </source>
</evidence>
<keyword evidence="3" id="KW-1185">Reference proteome</keyword>
<accession>A0AAV2M0D6</accession>
<protein>
    <submittedName>
        <fullName evidence="2">Uncharacterized protein</fullName>
    </submittedName>
</protein>
<dbReference type="Proteomes" id="UP001497482">
    <property type="component" value="Chromosome 5"/>
</dbReference>
<feature type="region of interest" description="Disordered" evidence="1">
    <location>
        <begin position="43"/>
        <end position="63"/>
    </location>
</feature>
<feature type="region of interest" description="Disordered" evidence="1">
    <location>
        <begin position="89"/>
        <end position="116"/>
    </location>
</feature>
<name>A0AAV2M0D6_KNICA</name>
<reference evidence="2 3" key="1">
    <citation type="submission" date="2024-04" db="EMBL/GenBank/DDBJ databases">
        <authorList>
            <person name="Waldvogel A.-M."/>
            <person name="Schoenle A."/>
        </authorList>
    </citation>
    <scope>NUCLEOTIDE SEQUENCE [LARGE SCALE GENOMIC DNA]</scope>
</reference>
<feature type="compositionally biased region" description="Polar residues" evidence="1">
    <location>
        <begin position="102"/>
        <end position="116"/>
    </location>
</feature>
<organism evidence="2 3">
    <name type="scientific">Knipowitschia caucasica</name>
    <name type="common">Caucasian dwarf goby</name>
    <name type="synonym">Pomatoschistus caucasicus</name>
    <dbReference type="NCBI Taxonomy" id="637954"/>
    <lineage>
        <taxon>Eukaryota</taxon>
        <taxon>Metazoa</taxon>
        <taxon>Chordata</taxon>
        <taxon>Craniata</taxon>
        <taxon>Vertebrata</taxon>
        <taxon>Euteleostomi</taxon>
        <taxon>Actinopterygii</taxon>
        <taxon>Neopterygii</taxon>
        <taxon>Teleostei</taxon>
        <taxon>Neoteleostei</taxon>
        <taxon>Acanthomorphata</taxon>
        <taxon>Gobiaria</taxon>
        <taxon>Gobiiformes</taxon>
        <taxon>Gobioidei</taxon>
        <taxon>Gobiidae</taxon>
        <taxon>Gobiinae</taxon>
        <taxon>Knipowitschia</taxon>
    </lineage>
</organism>
<proteinExistence type="predicted"/>
<dbReference type="EMBL" id="OZ035827">
    <property type="protein sequence ID" value="CAL1606797.1"/>
    <property type="molecule type" value="Genomic_DNA"/>
</dbReference>
<evidence type="ECO:0000313" key="2">
    <source>
        <dbReference type="EMBL" id="CAL1606797.1"/>
    </source>
</evidence>
<feature type="compositionally biased region" description="Basic and acidic residues" evidence="1">
    <location>
        <begin position="89"/>
        <end position="101"/>
    </location>
</feature>
<gene>
    <name evidence="2" type="ORF">KC01_LOCUS33915</name>
</gene>
<evidence type="ECO:0000256" key="1">
    <source>
        <dbReference type="SAM" id="MobiDB-lite"/>
    </source>
</evidence>
<feature type="region of interest" description="Disordered" evidence="1">
    <location>
        <begin position="1"/>
        <end position="24"/>
    </location>
</feature>